<comment type="caution">
    <text evidence="2">The sequence shown here is derived from an EMBL/GenBank/DDBJ whole genome shotgun (WGS) entry which is preliminary data.</text>
</comment>
<keyword evidence="3" id="KW-1185">Reference proteome</keyword>
<feature type="transmembrane region" description="Helical" evidence="1">
    <location>
        <begin position="56"/>
        <end position="79"/>
    </location>
</feature>
<organism evidence="2 3">
    <name type="scientific">Candidatus Neptunichlamydia vexilliferae</name>
    <dbReference type="NCBI Taxonomy" id="1651774"/>
    <lineage>
        <taxon>Bacteria</taxon>
        <taxon>Pseudomonadati</taxon>
        <taxon>Chlamydiota</taxon>
        <taxon>Chlamydiia</taxon>
        <taxon>Parachlamydiales</taxon>
        <taxon>Simkaniaceae</taxon>
        <taxon>Candidatus Neptunichlamydia</taxon>
    </lineage>
</organism>
<feature type="transmembrane region" description="Helical" evidence="1">
    <location>
        <begin position="26"/>
        <end position="44"/>
    </location>
</feature>
<accession>A0ABS0B0E5</accession>
<protein>
    <recommendedName>
        <fullName evidence="4">ABC-2 type transporter domain-containing protein</fullName>
    </recommendedName>
</protein>
<gene>
    <name evidence="2" type="ORF">NEPTK9_001387</name>
</gene>
<keyword evidence="1" id="KW-0472">Membrane</keyword>
<feature type="transmembrane region" description="Helical" evidence="1">
    <location>
        <begin position="226"/>
        <end position="245"/>
    </location>
</feature>
<evidence type="ECO:0000313" key="2">
    <source>
        <dbReference type="EMBL" id="MBF5059868.1"/>
    </source>
</evidence>
<evidence type="ECO:0000256" key="1">
    <source>
        <dbReference type="SAM" id="Phobius"/>
    </source>
</evidence>
<evidence type="ECO:0008006" key="4">
    <source>
        <dbReference type="Google" id="ProtNLM"/>
    </source>
</evidence>
<sequence>MSSFSVYFQLLKRDLIAFKREFRVKFIDTLCLFITNVVAFGYFLQQEGIPDGYAAFFVVGAIASFGFIEIVGKVGLQLADMGGDRTIFHTLVMPIRSNMVFFYMGTAWAITSMLLSALLFPIGKLLVFTEWRLETISYMRLIPMFITANLFFGFFALWLTGMIKDMTNLNSLWLRYIAPMWMFGGYVYSWQSAYDLNHMVGYLSLINPMIYVMEGMRAAALGQAGFLPYWLSLTMLWVFTILCFWHGSKRLKRKLDCL</sequence>
<feature type="transmembrane region" description="Helical" evidence="1">
    <location>
        <begin position="142"/>
        <end position="160"/>
    </location>
</feature>
<dbReference type="Proteomes" id="UP001194714">
    <property type="component" value="Unassembled WGS sequence"/>
</dbReference>
<reference evidence="2 3" key="1">
    <citation type="submission" date="2020-01" db="EMBL/GenBank/DDBJ databases">
        <title>Draft genome sequence of Cand. Neptunochlamydia vexilliferae K9.</title>
        <authorList>
            <person name="Schulz F."/>
            <person name="Koestlbacher S."/>
            <person name="Wascher F."/>
            <person name="Pizzetti I."/>
            <person name="Horn M."/>
        </authorList>
    </citation>
    <scope>NUCLEOTIDE SEQUENCE [LARGE SCALE GENOMIC DNA]</scope>
    <source>
        <strain evidence="2 3">K9</strain>
    </source>
</reference>
<name>A0ABS0B0E5_9BACT</name>
<dbReference type="EMBL" id="JAAEJV010000046">
    <property type="protein sequence ID" value="MBF5059868.1"/>
    <property type="molecule type" value="Genomic_DNA"/>
</dbReference>
<feature type="transmembrane region" description="Helical" evidence="1">
    <location>
        <begin position="172"/>
        <end position="190"/>
    </location>
</feature>
<evidence type="ECO:0000313" key="3">
    <source>
        <dbReference type="Proteomes" id="UP001194714"/>
    </source>
</evidence>
<keyword evidence="1" id="KW-0812">Transmembrane</keyword>
<dbReference type="RefSeq" id="WP_194848182.1">
    <property type="nucleotide sequence ID" value="NZ_JAAEJV010000046.1"/>
</dbReference>
<keyword evidence="1" id="KW-1133">Transmembrane helix</keyword>
<feature type="transmembrane region" description="Helical" evidence="1">
    <location>
        <begin position="100"/>
        <end position="122"/>
    </location>
</feature>
<proteinExistence type="predicted"/>